<feature type="transmembrane region" description="Helical" evidence="6">
    <location>
        <begin position="260"/>
        <end position="278"/>
    </location>
</feature>
<feature type="transmembrane region" description="Helical" evidence="6">
    <location>
        <begin position="191"/>
        <end position="211"/>
    </location>
</feature>
<keyword evidence="2 6" id="KW-0812">Transmembrane</keyword>
<accession>A0A7S0T2E0</accession>
<evidence type="ECO:0000256" key="4">
    <source>
        <dbReference type="ARBA" id="ARBA00023136"/>
    </source>
</evidence>
<evidence type="ECO:0000313" key="7">
    <source>
        <dbReference type="EMBL" id="CAD8722170.1"/>
    </source>
</evidence>
<feature type="region of interest" description="Disordered" evidence="5">
    <location>
        <begin position="1"/>
        <end position="35"/>
    </location>
</feature>
<reference evidence="7" key="1">
    <citation type="submission" date="2021-01" db="EMBL/GenBank/DDBJ databases">
        <authorList>
            <person name="Corre E."/>
            <person name="Pelletier E."/>
            <person name="Niang G."/>
            <person name="Scheremetjew M."/>
            <person name="Finn R."/>
            <person name="Kale V."/>
            <person name="Holt S."/>
            <person name="Cochrane G."/>
            <person name="Meng A."/>
            <person name="Brown T."/>
            <person name="Cohen L."/>
        </authorList>
    </citation>
    <scope>NUCLEOTIDE SEQUENCE</scope>
    <source>
        <strain evidence="7">SL-175</strain>
    </source>
</reference>
<comment type="subcellular location">
    <subcellularLocation>
        <location evidence="1">Membrane</location>
        <topology evidence="1">Multi-pass membrane protein</topology>
    </subcellularLocation>
</comment>
<protein>
    <recommendedName>
        <fullName evidence="8">Sugar phosphate transporter domain-containing protein</fullName>
    </recommendedName>
</protein>
<evidence type="ECO:0000256" key="3">
    <source>
        <dbReference type="ARBA" id="ARBA00022989"/>
    </source>
</evidence>
<proteinExistence type="predicted"/>
<dbReference type="EMBL" id="HBFC01035938">
    <property type="protein sequence ID" value="CAD8722170.1"/>
    <property type="molecule type" value="Transcribed_RNA"/>
</dbReference>
<feature type="transmembrane region" description="Helical" evidence="6">
    <location>
        <begin position="77"/>
        <end position="97"/>
    </location>
</feature>
<dbReference type="InterPro" id="IPR050186">
    <property type="entry name" value="TPT_transporter"/>
</dbReference>
<evidence type="ECO:0000256" key="5">
    <source>
        <dbReference type="SAM" id="MobiDB-lite"/>
    </source>
</evidence>
<evidence type="ECO:0000256" key="2">
    <source>
        <dbReference type="ARBA" id="ARBA00022692"/>
    </source>
</evidence>
<sequence>MAETSKAPRQLGGDGKVLEGDDGEPDGGNEDSNNASTYLWRNTRVTGIILVYCAIGSQLSVVNKVVVTFIPLPNTILFAQFSATTAMLLLAHGTGAIEVEPLTWRIASIFTPLVITFFALLYAGMEVMKYAPLETFITVKSMTPVLFCVCEYLFLGRSLPNLRSAAALVGIVLGAAQYVKVDAFASTKAYMFCAVFLVAAVSEGLVAKTTIEKVKLNNWSRSYNINVLSMPLALAQLLMMGEHGQAFEAKVQWSTKTISLLVASCVMGLGMSVATMWIREAISATSVSVVATCNKFISELVNWVIWNKHTTADGLWAVLVIMVCGIFYEQAPLRVKGQGYVREEVCPCLPRSWLGLPGRSKREVDRYGANI</sequence>
<name>A0A7S0T2E0_9CHLO</name>
<organism evidence="7">
    <name type="scientific">Mantoniella antarctica</name>
    <dbReference type="NCBI Taxonomy" id="81844"/>
    <lineage>
        <taxon>Eukaryota</taxon>
        <taxon>Viridiplantae</taxon>
        <taxon>Chlorophyta</taxon>
        <taxon>Mamiellophyceae</taxon>
        <taxon>Mamiellales</taxon>
        <taxon>Mamiellaceae</taxon>
        <taxon>Mantoniella</taxon>
    </lineage>
</organism>
<keyword evidence="4 6" id="KW-0472">Membrane</keyword>
<dbReference type="GO" id="GO:0016020">
    <property type="term" value="C:membrane"/>
    <property type="evidence" value="ECO:0007669"/>
    <property type="project" value="UniProtKB-SubCell"/>
</dbReference>
<feature type="transmembrane region" description="Helical" evidence="6">
    <location>
        <begin position="49"/>
        <end position="70"/>
    </location>
</feature>
<gene>
    <name evidence="7" type="ORF">MANT1106_LOCUS21384</name>
</gene>
<feature type="transmembrane region" description="Helical" evidence="6">
    <location>
        <begin position="310"/>
        <end position="328"/>
    </location>
</feature>
<evidence type="ECO:0000256" key="6">
    <source>
        <dbReference type="SAM" id="Phobius"/>
    </source>
</evidence>
<feature type="compositionally biased region" description="Acidic residues" evidence="5">
    <location>
        <begin position="20"/>
        <end position="29"/>
    </location>
</feature>
<keyword evidence="3 6" id="KW-1133">Transmembrane helix</keyword>
<feature type="transmembrane region" description="Helical" evidence="6">
    <location>
        <begin position="135"/>
        <end position="155"/>
    </location>
</feature>
<evidence type="ECO:0000256" key="1">
    <source>
        <dbReference type="ARBA" id="ARBA00004141"/>
    </source>
</evidence>
<feature type="transmembrane region" description="Helical" evidence="6">
    <location>
        <begin position="161"/>
        <end position="179"/>
    </location>
</feature>
<evidence type="ECO:0008006" key="8">
    <source>
        <dbReference type="Google" id="ProtNLM"/>
    </source>
</evidence>
<feature type="transmembrane region" description="Helical" evidence="6">
    <location>
        <begin position="103"/>
        <end position="123"/>
    </location>
</feature>
<dbReference type="PANTHER" id="PTHR11132">
    <property type="entry name" value="SOLUTE CARRIER FAMILY 35"/>
    <property type="match status" value="1"/>
</dbReference>
<dbReference type="AlphaFoldDB" id="A0A7S0T2E0"/>